<dbReference type="Pfam" id="PF08244">
    <property type="entry name" value="Glyco_hydro_32C"/>
    <property type="match status" value="1"/>
</dbReference>
<proteinExistence type="inferred from homology"/>
<evidence type="ECO:0000313" key="8">
    <source>
        <dbReference type="EMBL" id="MXP29478.1"/>
    </source>
</evidence>
<dbReference type="Pfam" id="PF00251">
    <property type="entry name" value="Glyco_hydro_32N"/>
    <property type="match status" value="1"/>
</dbReference>
<evidence type="ECO:0000256" key="2">
    <source>
        <dbReference type="ARBA" id="ARBA00022801"/>
    </source>
</evidence>
<dbReference type="PANTHER" id="PTHR42800">
    <property type="entry name" value="EXOINULINASE INUD (AFU_ORTHOLOGUE AFUA_5G00480)"/>
    <property type="match status" value="1"/>
</dbReference>
<dbReference type="InterPro" id="IPR013189">
    <property type="entry name" value="Glyco_hydro_32_C"/>
</dbReference>
<dbReference type="InterPro" id="IPR018053">
    <property type="entry name" value="Glyco_hydro_32_AS"/>
</dbReference>
<dbReference type="InterPro" id="IPR013148">
    <property type="entry name" value="Glyco_hydro_32_N"/>
</dbReference>
<evidence type="ECO:0000313" key="9">
    <source>
        <dbReference type="Proteomes" id="UP000439780"/>
    </source>
</evidence>
<dbReference type="GO" id="GO:0005987">
    <property type="term" value="P:sucrose catabolic process"/>
    <property type="evidence" value="ECO:0007669"/>
    <property type="project" value="TreeGrafter"/>
</dbReference>
<name>A0A845ARF4_9SPHN</name>
<keyword evidence="9" id="KW-1185">Reference proteome</keyword>
<dbReference type="PANTHER" id="PTHR42800:SF1">
    <property type="entry name" value="EXOINULINASE INUD (AFU_ORTHOLOGUE AFUA_5G00480)"/>
    <property type="match status" value="1"/>
</dbReference>
<evidence type="ECO:0000256" key="1">
    <source>
        <dbReference type="ARBA" id="ARBA00009902"/>
    </source>
</evidence>
<dbReference type="InterPro" id="IPR023296">
    <property type="entry name" value="Glyco_hydro_beta-prop_sf"/>
</dbReference>
<dbReference type="OrthoDB" id="9801455at2"/>
<feature type="domain" description="Glycosyl hydrolase family 32 N-terminal" evidence="6">
    <location>
        <begin position="40"/>
        <end position="355"/>
    </location>
</feature>
<feature type="chain" id="PRO_5032659780" evidence="5">
    <location>
        <begin position="22"/>
        <end position="513"/>
    </location>
</feature>
<sequence>MTRLAAFVTGLLASAALGACAVTPPPATVPPSDPLRPLWHYTPPSGWMNDPNGMVKQGDTWQLFYQYYPQDTVWGPMHWGHATSTDLVRWTTRPVALAPGPEGYIFSGSAVIDRNDTAGFGKGALVAIYTIHDPVRAKAETRDHESQGLAYSLDGGMTFTKYAGNPVLPNPGGRQDFRDPSVFRDEARGQWVMALSVGDHAEFYASHDLKHWRFLSAFGAGVGAHGGVWECPNLFPIRDVQTGRDRWVLIQNLNPGGPQGGSGTQYFVGDWDGTRFTLDPEFAQRIAHDGPAWLDAGPDDYAGVTWNGAPDGRRVFMGWMSNWLYAQEVPTKRWRSAMTAPRDLTLSGIELRQTPSREIASLRGPRLPITLSGDGGRLPHGLLPSADIELTFATPPGSSFALELRNKEGERLVAGLDAQGWYIDRRNAGRSDFHDGFAAIHRAPRRRDTRVTKVRLLIDRTSIELFADDGATVMTEIFFPTSDFTEGSIVGRGGARLRDRAAWPLARNEDPIQ</sequence>
<dbReference type="PROSITE" id="PS51257">
    <property type="entry name" value="PROKAR_LIPOPROTEIN"/>
    <property type="match status" value="1"/>
</dbReference>
<dbReference type="EMBL" id="WTYA01000009">
    <property type="protein sequence ID" value="MXP29478.1"/>
    <property type="molecule type" value="Genomic_DNA"/>
</dbReference>
<protein>
    <submittedName>
        <fullName evidence="8">Glycoside hydrolase family 32 protein</fullName>
    </submittedName>
</protein>
<dbReference type="Gene3D" id="2.115.10.20">
    <property type="entry name" value="Glycosyl hydrolase domain, family 43"/>
    <property type="match status" value="1"/>
</dbReference>
<dbReference type="SUPFAM" id="SSF75005">
    <property type="entry name" value="Arabinanase/levansucrase/invertase"/>
    <property type="match status" value="1"/>
</dbReference>
<dbReference type="RefSeq" id="WP_160753784.1">
    <property type="nucleotide sequence ID" value="NZ_WTYA01000009.1"/>
</dbReference>
<dbReference type="InterPro" id="IPR001362">
    <property type="entry name" value="Glyco_hydro_32"/>
</dbReference>
<dbReference type="GO" id="GO:0004575">
    <property type="term" value="F:sucrose alpha-glucosidase activity"/>
    <property type="evidence" value="ECO:0007669"/>
    <property type="project" value="TreeGrafter"/>
</dbReference>
<dbReference type="SMART" id="SM00640">
    <property type="entry name" value="Glyco_32"/>
    <property type="match status" value="1"/>
</dbReference>
<dbReference type="AlphaFoldDB" id="A0A845ARF4"/>
<feature type="signal peptide" evidence="5">
    <location>
        <begin position="1"/>
        <end position="21"/>
    </location>
</feature>
<gene>
    <name evidence="8" type="ORF">GRI58_11680</name>
</gene>
<dbReference type="PROSITE" id="PS00609">
    <property type="entry name" value="GLYCOSYL_HYDROL_F32"/>
    <property type="match status" value="1"/>
</dbReference>
<keyword evidence="2 4" id="KW-0378">Hydrolase</keyword>
<dbReference type="CDD" id="cd18622">
    <property type="entry name" value="GH32_Inu-like"/>
    <property type="match status" value="1"/>
</dbReference>
<evidence type="ECO:0000256" key="5">
    <source>
        <dbReference type="SAM" id="SignalP"/>
    </source>
</evidence>
<keyword evidence="5" id="KW-0732">Signal</keyword>
<dbReference type="Gene3D" id="2.60.120.560">
    <property type="entry name" value="Exo-inulinase, domain 1"/>
    <property type="match status" value="1"/>
</dbReference>
<dbReference type="GO" id="GO:0005737">
    <property type="term" value="C:cytoplasm"/>
    <property type="evidence" value="ECO:0007669"/>
    <property type="project" value="TreeGrafter"/>
</dbReference>
<dbReference type="Proteomes" id="UP000439780">
    <property type="component" value="Unassembled WGS sequence"/>
</dbReference>
<evidence type="ECO:0000256" key="3">
    <source>
        <dbReference type="ARBA" id="ARBA00023295"/>
    </source>
</evidence>
<keyword evidence="3 4" id="KW-0326">Glycosidase</keyword>
<reference evidence="8 9" key="1">
    <citation type="submission" date="2019-12" db="EMBL/GenBank/DDBJ databases">
        <title>Genomic-based taxomic classification of the family Erythrobacteraceae.</title>
        <authorList>
            <person name="Xu L."/>
        </authorList>
    </citation>
    <scope>NUCLEOTIDE SEQUENCE [LARGE SCALE GENOMIC DNA]</scope>
    <source>
        <strain evidence="8 9">KEMB 9005-328</strain>
    </source>
</reference>
<organism evidence="8 9">
    <name type="scientific">Qipengyuania algicida</name>
    <dbReference type="NCBI Taxonomy" id="1836209"/>
    <lineage>
        <taxon>Bacteria</taxon>
        <taxon>Pseudomonadati</taxon>
        <taxon>Pseudomonadota</taxon>
        <taxon>Alphaproteobacteria</taxon>
        <taxon>Sphingomonadales</taxon>
        <taxon>Erythrobacteraceae</taxon>
        <taxon>Qipengyuania</taxon>
    </lineage>
</organism>
<comment type="similarity">
    <text evidence="1 4">Belongs to the glycosyl hydrolase 32 family.</text>
</comment>
<evidence type="ECO:0000259" key="6">
    <source>
        <dbReference type="Pfam" id="PF00251"/>
    </source>
</evidence>
<comment type="caution">
    <text evidence="8">The sequence shown here is derived from an EMBL/GenBank/DDBJ whole genome shotgun (WGS) entry which is preliminary data.</text>
</comment>
<feature type="domain" description="Glycosyl hydrolase family 32 C-terminal" evidence="7">
    <location>
        <begin position="385"/>
        <end position="494"/>
    </location>
</feature>
<evidence type="ECO:0000256" key="4">
    <source>
        <dbReference type="RuleBase" id="RU362110"/>
    </source>
</evidence>
<evidence type="ECO:0000259" key="7">
    <source>
        <dbReference type="Pfam" id="PF08244"/>
    </source>
</evidence>
<dbReference type="InterPro" id="IPR013320">
    <property type="entry name" value="ConA-like_dom_sf"/>
</dbReference>
<dbReference type="SUPFAM" id="SSF49899">
    <property type="entry name" value="Concanavalin A-like lectins/glucanases"/>
    <property type="match status" value="1"/>
</dbReference>
<accession>A0A845ARF4</accession>